<feature type="transmembrane region" description="Helical" evidence="5">
    <location>
        <begin position="94"/>
        <end position="116"/>
    </location>
</feature>
<evidence type="ECO:0000259" key="6">
    <source>
        <dbReference type="Pfam" id="PF04932"/>
    </source>
</evidence>
<comment type="caution">
    <text evidence="8">The sequence shown here is derived from an EMBL/GenBank/DDBJ whole genome shotgun (WGS) entry which is preliminary data.</text>
</comment>
<feature type="transmembrane region" description="Helical" evidence="5">
    <location>
        <begin position="311"/>
        <end position="333"/>
    </location>
</feature>
<feature type="transmembrane region" description="Helical" evidence="5">
    <location>
        <begin position="168"/>
        <end position="185"/>
    </location>
</feature>
<feature type="transmembrane region" description="Helical" evidence="5">
    <location>
        <begin position="136"/>
        <end position="161"/>
    </location>
</feature>
<reference evidence="8 9" key="1">
    <citation type="submission" date="2018-03" db="EMBL/GenBank/DDBJ databases">
        <title>Draft genome sequence of the first documented clinical Siccibacter turicensis isolate in Austria.</title>
        <authorList>
            <person name="Lepuschitz S."/>
            <person name="Pekard-Amenitsch S."/>
            <person name="Haunold R."/>
            <person name="Schill S."/>
            <person name="Mach R."/>
            <person name="Allerberger F."/>
            <person name="Ruppitsch W."/>
            <person name="Forsythe S.J."/>
        </authorList>
    </citation>
    <scope>NUCLEOTIDE SEQUENCE [LARGE SCALE GENOMIC DNA]</scope>
    <source>
        <strain evidence="8 9">6100069499-17</strain>
    </source>
</reference>
<sequence>MTCVSLPCTGGLGITLPYNLLSLVWVASALLLLTREDRFTVPQSIPLLMILGSVCLAVPWLLRARDAGVVVLLLAMGGGWLLSRYSLSPCHRRLCLSVIFALALGQCAIALLQTFAPHLALHWYEYDWLRNHGRPYGIFLQVNLLASFLATGLGCGFLLLLITPCRPWLMPLTVGLGVIAFVLALNQSRAGALGAVSLILLLAGLLGTRAPRRTFAALATMGMMALAGAYITQHVTVMVNGEPYLLARDYAGSTRARWHILVMTWQMIMEKPWTGWGYGTFEYAFSRWVLAHPRPDYVYSSIVTHPHNEVLYAWFQGGVTALAGMLLLFAGWVQMVYKAWRESRVQTGYALLAIPLLVHLNLEYPFYQSFIHFGLFIMLLRLCVADRPAPTRHSCNPWQRTACSLAGVALIAFSLLALYAGQQLTTLERAGLVDFPQPAPWYFASQGERARFDEHVALLVDYNRTHDPANLAAFMTWAEAYSQRHNDKNVWRSMIMIEQFRGDEARAKGMYQVYQQLFPEPAVQDDDKQKHRP</sequence>
<evidence type="ECO:0000259" key="7">
    <source>
        <dbReference type="Pfam" id="PF11846"/>
    </source>
</evidence>
<dbReference type="InterPro" id="IPR051533">
    <property type="entry name" value="WaaL-like"/>
</dbReference>
<evidence type="ECO:0000313" key="8">
    <source>
        <dbReference type="EMBL" id="PSN09116.1"/>
    </source>
</evidence>
<feature type="transmembrane region" description="Helical" evidence="5">
    <location>
        <begin position="191"/>
        <end position="208"/>
    </location>
</feature>
<dbReference type="Pfam" id="PF04932">
    <property type="entry name" value="Wzy_C"/>
    <property type="match status" value="1"/>
</dbReference>
<dbReference type="AlphaFoldDB" id="A0A2P8VNH6"/>
<name>A0A2P8VNH6_9ENTR</name>
<dbReference type="GO" id="GO:0016874">
    <property type="term" value="F:ligase activity"/>
    <property type="evidence" value="ECO:0007669"/>
    <property type="project" value="UniProtKB-KW"/>
</dbReference>
<dbReference type="PANTHER" id="PTHR37422:SF21">
    <property type="entry name" value="EXOQ-LIKE PROTEIN"/>
    <property type="match status" value="1"/>
</dbReference>
<evidence type="ECO:0000256" key="1">
    <source>
        <dbReference type="ARBA" id="ARBA00004141"/>
    </source>
</evidence>
<feature type="transmembrane region" description="Helical" evidence="5">
    <location>
        <begin position="370"/>
        <end position="389"/>
    </location>
</feature>
<dbReference type="Pfam" id="PF11846">
    <property type="entry name" value="Wzy_C_2"/>
    <property type="match status" value="1"/>
</dbReference>
<feature type="transmembrane region" description="Helical" evidence="5">
    <location>
        <begin position="45"/>
        <end position="62"/>
    </location>
</feature>
<dbReference type="OrthoDB" id="5596698at2"/>
<feature type="domain" description="Virulence factor membrane-bound polymerase C-terminal" evidence="7">
    <location>
        <begin position="351"/>
        <end position="522"/>
    </location>
</feature>
<feature type="transmembrane region" description="Helical" evidence="5">
    <location>
        <begin position="68"/>
        <end position="87"/>
    </location>
</feature>
<keyword evidence="4 5" id="KW-0472">Membrane</keyword>
<feature type="transmembrane region" description="Helical" evidence="5">
    <location>
        <begin position="215"/>
        <end position="232"/>
    </location>
</feature>
<evidence type="ECO:0000256" key="3">
    <source>
        <dbReference type="ARBA" id="ARBA00022989"/>
    </source>
</evidence>
<feature type="transmembrane region" description="Helical" evidence="5">
    <location>
        <begin position="12"/>
        <end position="33"/>
    </location>
</feature>
<dbReference type="GO" id="GO:0016020">
    <property type="term" value="C:membrane"/>
    <property type="evidence" value="ECO:0007669"/>
    <property type="project" value="UniProtKB-SubCell"/>
</dbReference>
<comment type="subcellular location">
    <subcellularLocation>
        <location evidence="1">Membrane</location>
        <topology evidence="1">Multi-pass membrane protein</topology>
    </subcellularLocation>
</comment>
<dbReference type="PANTHER" id="PTHR37422">
    <property type="entry name" value="TEICHURONIC ACID BIOSYNTHESIS PROTEIN TUAE"/>
    <property type="match status" value="1"/>
</dbReference>
<keyword evidence="2 5" id="KW-0812">Transmembrane</keyword>
<dbReference type="InterPro" id="IPR007016">
    <property type="entry name" value="O-antigen_ligase-rel_domated"/>
</dbReference>
<evidence type="ECO:0000313" key="9">
    <source>
        <dbReference type="Proteomes" id="UP000240212"/>
    </source>
</evidence>
<feature type="transmembrane region" description="Helical" evidence="5">
    <location>
        <begin position="401"/>
        <end position="420"/>
    </location>
</feature>
<dbReference type="Proteomes" id="UP000240212">
    <property type="component" value="Unassembled WGS sequence"/>
</dbReference>
<evidence type="ECO:0000256" key="4">
    <source>
        <dbReference type="ARBA" id="ARBA00023136"/>
    </source>
</evidence>
<keyword evidence="3 5" id="KW-1133">Transmembrane helix</keyword>
<keyword evidence="9" id="KW-1185">Reference proteome</keyword>
<accession>A0A2P8VNH6</accession>
<keyword evidence="8" id="KW-0436">Ligase</keyword>
<proteinExistence type="predicted"/>
<protein>
    <submittedName>
        <fullName evidence="8">Lipid A core--O-antigen ligase</fullName>
    </submittedName>
</protein>
<dbReference type="EMBL" id="PYEP01000002">
    <property type="protein sequence ID" value="PSN09116.1"/>
    <property type="molecule type" value="Genomic_DNA"/>
</dbReference>
<evidence type="ECO:0000256" key="5">
    <source>
        <dbReference type="SAM" id="Phobius"/>
    </source>
</evidence>
<evidence type="ECO:0000256" key="2">
    <source>
        <dbReference type="ARBA" id="ARBA00022692"/>
    </source>
</evidence>
<organism evidence="8 9">
    <name type="scientific">Siccibacter turicensis</name>
    <dbReference type="NCBI Taxonomy" id="357233"/>
    <lineage>
        <taxon>Bacteria</taxon>
        <taxon>Pseudomonadati</taxon>
        <taxon>Pseudomonadota</taxon>
        <taxon>Gammaproteobacteria</taxon>
        <taxon>Enterobacterales</taxon>
        <taxon>Enterobacteriaceae</taxon>
        <taxon>Siccibacter</taxon>
    </lineage>
</organism>
<gene>
    <name evidence="8" type="ORF">C7G83_06225</name>
</gene>
<feature type="domain" description="O-antigen ligase-related" evidence="6">
    <location>
        <begin position="177"/>
        <end position="324"/>
    </location>
</feature>
<dbReference type="InterPro" id="IPR021797">
    <property type="entry name" value="Wzy_C_2"/>
</dbReference>
<feature type="transmembrane region" description="Helical" evidence="5">
    <location>
        <begin position="345"/>
        <end position="364"/>
    </location>
</feature>